<keyword evidence="10" id="KW-1185">Reference proteome</keyword>
<dbReference type="PROSITE" id="PS51096">
    <property type="entry name" value="PTS_EIIA_TYPE_4"/>
    <property type="match status" value="1"/>
</dbReference>
<evidence type="ECO:0000256" key="5">
    <source>
        <dbReference type="ARBA" id="ARBA00023125"/>
    </source>
</evidence>
<dbReference type="STRING" id="580327.Tthe_2473"/>
<keyword evidence="4" id="KW-0067">ATP-binding</keyword>
<dbReference type="EMBL" id="CP002171">
    <property type="protein sequence ID" value="ADL69931.1"/>
    <property type="molecule type" value="Genomic_DNA"/>
</dbReference>
<dbReference type="InterPro" id="IPR002078">
    <property type="entry name" value="Sigma_54_int"/>
</dbReference>
<feature type="domain" description="PTS EIIA type-4" evidence="7">
    <location>
        <begin position="618"/>
        <end position="767"/>
    </location>
</feature>
<dbReference type="HOGENOM" id="CLU_014204_1_1_9"/>
<evidence type="ECO:0000313" key="9">
    <source>
        <dbReference type="EMBL" id="ADL69931.1"/>
    </source>
</evidence>
<organism evidence="9 10">
    <name type="scientific">Thermoanaerobacterium thermosaccharolyticum (strain ATCC 7956 / DSM 571 / NCIMB 9385 / NCA 3814 / NCTC 13789 / WDCM 00135 / 2032)</name>
    <name type="common">Clostridium thermosaccharolyticum</name>
    <dbReference type="NCBI Taxonomy" id="580327"/>
    <lineage>
        <taxon>Bacteria</taxon>
        <taxon>Bacillati</taxon>
        <taxon>Bacillota</taxon>
        <taxon>Clostridia</taxon>
        <taxon>Thermoanaerobacterales</taxon>
        <taxon>Thermoanaerobacteraceae</taxon>
        <taxon>Thermoanaerobacterium</taxon>
    </lineage>
</organism>
<dbReference type="Gene3D" id="3.40.50.300">
    <property type="entry name" value="P-loop containing nucleotide triphosphate hydrolases"/>
    <property type="match status" value="1"/>
</dbReference>
<keyword evidence="1" id="KW-0808">Transferase</keyword>
<dbReference type="SUPFAM" id="SSF52540">
    <property type="entry name" value="P-loop containing nucleoside triphosphate hydrolases"/>
    <property type="match status" value="1"/>
</dbReference>
<keyword evidence="2" id="KW-0547">Nucleotide-binding</keyword>
<dbReference type="RefSeq" id="WP_013298888.1">
    <property type="nucleotide sequence ID" value="NC_014410.1"/>
</dbReference>
<keyword evidence="5" id="KW-0238">DNA-binding</keyword>
<evidence type="ECO:0000259" key="7">
    <source>
        <dbReference type="PROSITE" id="PS51096"/>
    </source>
</evidence>
<proteinExistence type="predicted"/>
<evidence type="ECO:0000256" key="4">
    <source>
        <dbReference type="ARBA" id="ARBA00022840"/>
    </source>
</evidence>
<dbReference type="CDD" id="cd00009">
    <property type="entry name" value="AAA"/>
    <property type="match status" value="1"/>
</dbReference>
<evidence type="ECO:0000256" key="1">
    <source>
        <dbReference type="ARBA" id="ARBA00022679"/>
    </source>
</evidence>
<dbReference type="eggNOG" id="COG1221">
    <property type="taxonomic scope" value="Bacteria"/>
</dbReference>
<dbReference type="SMART" id="SM00382">
    <property type="entry name" value="AAA"/>
    <property type="match status" value="1"/>
</dbReference>
<dbReference type="Gene3D" id="1.10.1790.10">
    <property type="entry name" value="PRD domain"/>
    <property type="match status" value="2"/>
</dbReference>
<dbReference type="AlphaFoldDB" id="D9TTP1"/>
<dbReference type="SUPFAM" id="SSF63520">
    <property type="entry name" value="PTS-regulatory domain, PRD"/>
    <property type="match status" value="2"/>
</dbReference>
<feature type="domain" description="PRD" evidence="8">
    <location>
        <begin position="512"/>
        <end position="617"/>
    </location>
</feature>
<evidence type="ECO:0000259" key="6">
    <source>
        <dbReference type="PROSITE" id="PS50045"/>
    </source>
</evidence>
<accession>D9TTP1</accession>
<dbReference type="OrthoDB" id="9765164at2"/>
<dbReference type="InterPro" id="IPR004701">
    <property type="entry name" value="PTS_EIIA_man-typ"/>
</dbReference>
<dbReference type="InterPro" id="IPR036390">
    <property type="entry name" value="WH_DNA-bd_sf"/>
</dbReference>
<dbReference type="InterPro" id="IPR003593">
    <property type="entry name" value="AAA+_ATPase"/>
</dbReference>
<dbReference type="GO" id="GO:0016301">
    <property type="term" value="F:kinase activity"/>
    <property type="evidence" value="ECO:0007669"/>
    <property type="project" value="UniProtKB-KW"/>
</dbReference>
<evidence type="ECO:0000256" key="2">
    <source>
        <dbReference type="ARBA" id="ARBA00022741"/>
    </source>
</evidence>
<dbReference type="PANTHER" id="PTHR32071">
    <property type="entry name" value="TRANSCRIPTIONAL REGULATORY PROTEIN"/>
    <property type="match status" value="1"/>
</dbReference>
<feature type="domain" description="PRD" evidence="8">
    <location>
        <begin position="775"/>
        <end position="880"/>
    </location>
</feature>
<reference evidence="9 10" key="1">
    <citation type="submission" date="2010-08" db="EMBL/GenBank/DDBJ databases">
        <title>Complete sequence of Thermoanaerobacterium thermosaccharolyticum DSM 571.</title>
        <authorList>
            <consortium name="US DOE Joint Genome Institute"/>
            <person name="Lucas S."/>
            <person name="Copeland A."/>
            <person name="Lapidus A."/>
            <person name="Cheng J.-F."/>
            <person name="Bruce D."/>
            <person name="Goodwin L."/>
            <person name="Pitluck S."/>
            <person name="Teshima H."/>
            <person name="Detter J.C."/>
            <person name="Han C."/>
            <person name="Tapia R."/>
            <person name="Land M."/>
            <person name="Hauser L."/>
            <person name="Chang Y.-J."/>
            <person name="Jeffries C."/>
            <person name="Kyrpides N."/>
            <person name="Ivanova N."/>
            <person name="Mikhailova N."/>
            <person name="Hemme C.L."/>
            <person name="Woyke T."/>
        </authorList>
    </citation>
    <scope>NUCLEOTIDE SEQUENCE [LARGE SCALE GENOMIC DNA]</scope>
    <source>
        <strain evidence="10">ATCC 7956 / DSM 571 / NCIMB 9385 / NCA 3814 / NCTC 13789 / WDCM 00135 / 2032</strain>
    </source>
</reference>
<evidence type="ECO:0000313" key="10">
    <source>
        <dbReference type="Proteomes" id="UP000001626"/>
    </source>
</evidence>
<sequence length="885" mass="101382">MDYKNNKQNLKREEKVYIKLKELTEALQINEIEGDLGFDAEYIGELLNISRSNTSRELNKLLRSGKVIKIKGKPVLYLDKIYFKEHYNFQITRSVFENRQDFMNILVKGGIVRKEALFNHEFDINKYKNPKKTSNKFADSILDNVIGAKSSLRDQVSKAKAAILYPPNGLHTLIIGPTGVGKSTFAEMMYKFAVQSKVFKEGSPFIVFNCADYAQNPQLLMSQLFGHVKGAFTGAEKEKRGLIEEADGGILFLDEIHRMPPEGQEMLFTLIDNGRYRKLGETDNVRSVKVLIIAATTENPHSALLHTFLRRIPMVIQLPSLDKRTLIERFLFIYQFFYEEYKRLKVPISLENDALKAIMLYDCPGNIGQLRSDIKLICARAFLDYIIEEGEIVKVSLSTLPQNVKEGLLKIHNLRDEIVFKEISNNGDILFDKNTNDVKDKLNISFLKSDYNADDDLYDFIMDNWKKFNKQGMSSENIRENIENQIQLYYKNYLYPVEQDADGVNRSVLFKFVDPYILNAVEYAFNGIKDSFNGVITQKVIYLLSLHIKTLLERLKMGIVILHPDRESIAKSYKVAYDAAKEVKTRLEEKLNVDIPEDEIAFLAMFLQALQYGKNNNKIGILVMAHGNSTASSIADVTNRLLGTDHVRALDMPLEEKPEVTLNKAINIIKEIDQGKGVLMLVDMGLLRTFSDMITEKTGIKTRTIEMVSTPIVLEATRKALTPDMDLDKLVDEIISLHPLLNSDNYFNEISDNTSNLSIYEKNLKDLLGQSLNFLNPDKVYPILKDVLNSILSEKNRKIEDEIWVKFLFHCACMIERAIRREYLPNSDLDLIKNNPNGSFTLIKKHFEAVENLFGIEIPDSEFAYVAEMIDTYIDTLSLRDLTHI</sequence>
<dbReference type="InterPro" id="IPR011608">
    <property type="entry name" value="PRD"/>
</dbReference>
<dbReference type="eggNOG" id="COG3933">
    <property type="taxonomic scope" value="Bacteria"/>
</dbReference>
<gene>
    <name evidence="9" type="ordered locus">Tthe_2473</name>
</gene>
<dbReference type="GO" id="GO:0005524">
    <property type="term" value="F:ATP binding"/>
    <property type="evidence" value="ECO:0007669"/>
    <property type="project" value="UniProtKB-KW"/>
</dbReference>
<dbReference type="PROSITE" id="PS00676">
    <property type="entry name" value="SIGMA54_INTERACT_2"/>
    <property type="match status" value="1"/>
</dbReference>
<dbReference type="Proteomes" id="UP000001626">
    <property type="component" value="Chromosome"/>
</dbReference>
<dbReference type="KEGG" id="ttm:Tthe_2473"/>
<dbReference type="GO" id="GO:0006355">
    <property type="term" value="P:regulation of DNA-templated transcription"/>
    <property type="evidence" value="ECO:0007669"/>
    <property type="project" value="InterPro"/>
</dbReference>
<evidence type="ECO:0000256" key="3">
    <source>
        <dbReference type="ARBA" id="ARBA00022777"/>
    </source>
</evidence>
<name>D9TTP1_THETC</name>
<dbReference type="InterPro" id="IPR033887">
    <property type="entry name" value="PTS_IIA_man"/>
</dbReference>
<dbReference type="GO" id="GO:0009401">
    <property type="term" value="P:phosphoenolpyruvate-dependent sugar phosphotransferase system"/>
    <property type="evidence" value="ECO:0007669"/>
    <property type="project" value="InterPro"/>
</dbReference>
<dbReference type="SUPFAM" id="SSF46785">
    <property type="entry name" value="Winged helix' DNA-binding domain"/>
    <property type="match status" value="1"/>
</dbReference>
<dbReference type="PANTHER" id="PTHR32071:SF38">
    <property type="entry name" value="PSP OPERON TRANSCRIPTIONAL ACTIVATOR"/>
    <property type="match status" value="1"/>
</dbReference>
<dbReference type="Pfam" id="PF03610">
    <property type="entry name" value="EIIA-man"/>
    <property type="match status" value="1"/>
</dbReference>
<dbReference type="GO" id="GO:0003677">
    <property type="term" value="F:DNA binding"/>
    <property type="evidence" value="ECO:0007669"/>
    <property type="project" value="UniProtKB-KW"/>
</dbReference>
<dbReference type="PROSITE" id="PS51372">
    <property type="entry name" value="PRD_2"/>
    <property type="match status" value="2"/>
</dbReference>
<dbReference type="Pfam" id="PF00874">
    <property type="entry name" value="PRD"/>
    <property type="match status" value="2"/>
</dbReference>
<dbReference type="PROSITE" id="PS50045">
    <property type="entry name" value="SIGMA54_INTERACT_4"/>
    <property type="match status" value="1"/>
</dbReference>
<protein>
    <submittedName>
        <fullName evidence="9">PTS system transcriptional activator</fullName>
    </submittedName>
</protein>
<keyword evidence="3" id="KW-0418">Kinase</keyword>
<evidence type="ECO:0000259" key="8">
    <source>
        <dbReference type="PROSITE" id="PS51372"/>
    </source>
</evidence>
<dbReference type="InterPro" id="IPR025943">
    <property type="entry name" value="Sigma_54_int_dom_ATP-bd_2"/>
</dbReference>
<dbReference type="Pfam" id="PF00158">
    <property type="entry name" value="Sigma54_activat"/>
    <property type="match status" value="1"/>
</dbReference>
<dbReference type="InterPro" id="IPR036634">
    <property type="entry name" value="PRD_sf"/>
</dbReference>
<feature type="domain" description="Sigma-54 factor interaction" evidence="6">
    <location>
        <begin position="145"/>
        <end position="379"/>
    </location>
</feature>
<dbReference type="GO" id="GO:0016020">
    <property type="term" value="C:membrane"/>
    <property type="evidence" value="ECO:0007669"/>
    <property type="project" value="InterPro"/>
</dbReference>
<dbReference type="Gene3D" id="3.40.50.510">
    <property type="entry name" value="Phosphotransferase system, mannose-type IIA component"/>
    <property type="match status" value="1"/>
</dbReference>
<dbReference type="InterPro" id="IPR027417">
    <property type="entry name" value="P-loop_NTPase"/>
</dbReference>
<dbReference type="InterPro" id="IPR036662">
    <property type="entry name" value="PTS_EIIA_man-typ_sf"/>
</dbReference>
<dbReference type="GeneID" id="93865273"/>
<dbReference type="CDD" id="cd00006">
    <property type="entry name" value="PTS_IIA_man"/>
    <property type="match status" value="1"/>
</dbReference>
<dbReference type="SUPFAM" id="SSF53062">
    <property type="entry name" value="PTS system fructose IIA component-like"/>
    <property type="match status" value="1"/>
</dbReference>